<dbReference type="CDD" id="cd07812">
    <property type="entry name" value="SRPBCC"/>
    <property type="match status" value="1"/>
</dbReference>
<name>A0A386ZD36_9NOCA</name>
<evidence type="ECO:0000313" key="2">
    <source>
        <dbReference type="Proteomes" id="UP000267164"/>
    </source>
</evidence>
<dbReference type="Proteomes" id="UP000267164">
    <property type="component" value="Chromosome"/>
</dbReference>
<keyword evidence="2" id="KW-1185">Reference proteome</keyword>
<dbReference type="AlphaFoldDB" id="A0A386ZD36"/>
<evidence type="ECO:0000313" key="1">
    <source>
        <dbReference type="EMBL" id="AYF75083.1"/>
    </source>
</evidence>
<dbReference type="InterPro" id="IPR023393">
    <property type="entry name" value="START-like_dom_sf"/>
</dbReference>
<organism evidence="1 2">
    <name type="scientific">Nocardia yunnanensis</name>
    <dbReference type="NCBI Taxonomy" id="2382165"/>
    <lineage>
        <taxon>Bacteria</taxon>
        <taxon>Bacillati</taxon>
        <taxon>Actinomycetota</taxon>
        <taxon>Actinomycetes</taxon>
        <taxon>Mycobacteriales</taxon>
        <taxon>Nocardiaceae</taxon>
        <taxon>Nocardia</taxon>
    </lineage>
</organism>
<protein>
    <submittedName>
        <fullName evidence="1">SRPBCC family protein</fullName>
    </submittedName>
</protein>
<dbReference type="InterPro" id="IPR019587">
    <property type="entry name" value="Polyketide_cyclase/dehydratase"/>
</dbReference>
<dbReference type="OrthoDB" id="4569164at2"/>
<reference evidence="1 2" key="1">
    <citation type="submission" date="2018-09" db="EMBL/GenBank/DDBJ databases">
        <title>Nocardia yunnanensis sp. nov., an actinomycete isolated from a soil sample.</title>
        <authorList>
            <person name="Zhang J."/>
        </authorList>
    </citation>
    <scope>NUCLEOTIDE SEQUENCE [LARGE SCALE GENOMIC DNA]</scope>
    <source>
        <strain evidence="1 2">CFHS0054</strain>
    </source>
</reference>
<dbReference type="KEGG" id="nyu:D7D52_15780"/>
<dbReference type="Gene3D" id="3.30.530.20">
    <property type="match status" value="1"/>
</dbReference>
<dbReference type="SUPFAM" id="SSF55961">
    <property type="entry name" value="Bet v1-like"/>
    <property type="match status" value="1"/>
</dbReference>
<accession>A0A386ZD36</accession>
<dbReference type="EMBL" id="CP032568">
    <property type="protein sequence ID" value="AYF75083.1"/>
    <property type="molecule type" value="Genomic_DNA"/>
</dbReference>
<dbReference type="RefSeq" id="WP_120737246.1">
    <property type="nucleotide sequence ID" value="NZ_CP032568.1"/>
</dbReference>
<sequence length="153" mass="16314">MGHIEASKDLNATPDGLWAVVSDPQTWDKWFSIHERWMEEPPAVLAPGAKLTAKIMMLGMANKIEWVVESVDSPNKLVLSGTGMAGVKVQFSFDITPEGEGSKFSVSGDFEGALIKGALGKAVEKDGLAQLDKTLAALDALASAASRVEEEAR</sequence>
<proteinExistence type="predicted"/>
<dbReference type="Pfam" id="PF10604">
    <property type="entry name" value="Polyketide_cyc2"/>
    <property type="match status" value="1"/>
</dbReference>
<gene>
    <name evidence="1" type="ORF">D7D52_15780</name>
</gene>